<keyword evidence="5" id="KW-0233">DNA recombination</keyword>
<proteinExistence type="inferred from homology"/>
<dbReference type="Gramene" id="HORVU.MOREX.r3.2HG0125800.1">
    <property type="protein sequence ID" value="HORVU.MOREX.r3.2HG0125800.1"/>
    <property type="gene ID" value="HORVU.MOREX.r3.2HG0125800"/>
</dbReference>
<dbReference type="SMR" id="A0A8I6WLS6"/>
<accession>A0A8I6WLS6</accession>
<evidence type="ECO:0008006" key="12">
    <source>
        <dbReference type="Google" id="ProtNLM"/>
    </source>
</evidence>
<evidence type="ECO:0000256" key="6">
    <source>
        <dbReference type="ARBA" id="ARBA00023204"/>
    </source>
</evidence>
<evidence type="ECO:0000256" key="1">
    <source>
        <dbReference type="ARBA" id="ARBA00004123"/>
    </source>
</evidence>
<evidence type="ECO:0000259" key="9">
    <source>
        <dbReference type="Pfam" id="PF08784"/>
    </source>
</evidence>
<dbReference type="GO" id="GO:0035861">
    <property type="term" value="C:site of double-strand break"/>
    <property type="evidence" value="ECO:0000318"/>
    <property type="project" value="GO_Central"/>
</dbReference>
<dbReference type="Gene3D" id="1.10.10.10">
    <property type="entry name" value="Winged helix-like DNA-binding domain superfamily/Winged helix DNA-binding domain"/>
    <property type="match status" value="1"/>
</dbReference>
<protein>
    <recommendedName>
        <fullName evidence="12">Replication protein A C-terminal domain-containing protein</fullName>
    </recommendedName>
</protein>
<dbReference type="GO" id="GO:0005662">
    <property type="term" value="C:DNA replication factor A complex"/>
    <property type="evidence" value="ECO:0000318"/>
    <property type="project" value="GO_Central"/>
</dbReference>
<dbReference type="GO" id="GO:0042162">
    <property type="term" value="F:telomeric DNA binding"/>
    <property type="evidence" value="ECO:0000318"/>
    <property type="project" value="GO_Central"/>
</dbReference>
<dbReference type="InterPro" id="IPR012340">
    <property type="entry name" value="NA-bd_OB-fold"/>
</dbReference>
<evidence type="ECO:0000313" key="11">
    <source>
        <dbReference type="Proteomes" id="UP000011116"/>
    </source>
</evidence>
<dbReference type="Gene3D" id="2.40.50.140">
    <property type="entry name" value="Nucleic acid-binding proteins"/>
    <property type="match status" value="1"/>
</dbReference>
<dbReference type="GO" id="GO:0000781">
    <property type="term" value="C:chromosome, telomeric region"/>
    <property type="evidence" value="ECO:0000318"/>
    <property type="project" value="GO_Central"/>
</dbReference>
<dbReference type="InterPro" id="IPR036388">
    <property type="entry name" value="WH-like_DNA-bd_sf"/>
</dbReference>
<organism evidence="10 11">
    <name type="scientific">Hordeum vulgare subsp. vulgare</name>
    <name type="common">Domesticated barley</name>
    <dbReference type="NCBI Taxonomy" id="112509"/>
    <lineage>
        <taxon>Eukaryota</taxon>
        <taxon>Viridiplantae</taxon>
        <taxon>Streptophyta</taxon>
        <taxon>Embryophyta</taxon>
        <taxon>Tracheophyta</taxon>
        <taxon>Spermatophyta</taxon>
        <taxon>Magnoliopsida</taxon>
        <taxon>Liliopsida</taxon>
        <taxon>Poales</taxon>
        <taxon>Poaceae</taxon>
        <taxon>BOP clade</taxon>
        <taxon>Pooideae</taxon>
        <taxon>Triticodae</taxon>
        <taxon>Triticeae</taxon>
        <taxon>Hordeinae</taxon>
        <taxon>Hordeum</taxon>
    </lineage>
</organism>
<keyword evidence="4" id="KW-0238">DNA-binding</keyword>
<evidence type="ECO:0000313" key="10">
    <source>
        <dbReference type="EnsemblPlants" id="HORVU.MOREX.r3.2HG0125800.1"/>
    </source>
</evidence>
<comment type="subcellular location">
    <subcellularLocation>
        <location evidence="1">Nucleus</location>
    </subcellularLocation>
</comment>
<dbReference type="Gramene" id="HORVU.MOREX.r2.2HG0103730.1">
    <property type="protein sequence ID" value="HORVU.MOREX.r2.2HG0103730.1"/>
    <property type="gene ID" value="HORVU.MOREX.r2.2HG0103730"/>
</dbReference>
<dbReference type="Proteomes" id="UP000011116">
    <property type="component" value="Chromosome 2H"/>
</dbReference>
<dbReference type="SUPFAM" id="SSF46785">
    <property type="entry name" value="Winged helix' DNA-binding domain"/>
    <property type="match status" value="1"/>
</dbReference>
<evidence type="ECO:0000256" key="2">
    <source>
        <dbReference type="ARBA" id="ARBA00007815"/>
    </source>
</evidence>
<evidence type="ECO:0000256" key="3">
    <source>
        <dbReference type="ARBA" id="ARBA00022763"/>
    </source>
</evidence>
<evidence type="ECO:0000256" key="4">
    <source>
        <dbReference type="ARBA" id="ARBA00023125"/>
    </source>
</evidence>
<reference evidence="10" key="3">
    <citation type="submission" date="2022-01" db="UniProtKB">
        <authorList>
            <consortium name="EnsemblPlants"/>
        </authorList>
    </citation>
    <scope>IDENTIFICATION</scope>
    <source>
        <strain evidence="10">subsp. vulgare</strain>
    </source>
</reference>
<dbReference type="EnsemblPlants" id="HORVU.MOREX.r3.2HG0125800.1">
    <property type="protein sequence ID" value="HORVU.MOREX.r3.2HG0125800.1"/>
    <property type="gene ID" value="HORVU.MOREX.r3.2HG0125800"/>
</dbReference>
<dbReference type="PANTHER" id="PTHR13989:SF40">
    <property type="entry name" value="REPLICATION PROTEIN A C-TERMINAL DOMAIN-CONTAINING PROTEIN"/>
    <property type="match status" value="1"/>
</dbReference>
<feature type="domain" description="Replication protein A C-terminal" evidence="9">
    <location>
        <begin position="202"/>
        <end position="260"/>
    </location>
</feature>
<dbReference type="GO" id="GO:0006289">
    <property type="term" value="P:nucleotide-excision repair"/>
    <property type="evidence" value="ECO:0000318"/>
    <property type="project" value="GO_Central"/>
</dbReference>
<dbReference type="PANTHER" id="PTHR13989">
    <property type="entry name" value="REPLICATION PROTEIN A-RELATED"/>
    <property type="match status" value="1"/>
</dbReference>
<dbReference type="AlphaFoldDB" id="A0A8I6WLS6"/>
<keyword evidence="7" id="KW-0539">Nucleus</keyword>
<dbReference type="GO" id="GO:0003697">
    <property type="term" value="F:single-stranded DNA binding"/>
    <property type="evidence" value="ECO:0000318"/>
    <property type="project" value="GO_Central"/>
</dbReference>
<sequence length="266" mass="29938">MDIKPDGTDALFAGDTMMVSPARSSANTLVPDHPCTLRPVTIKQLYGGFLEDIERYPILIEGEPVSSLILIGTVSRSTVRMDHWSFDLRDATGLINVSYWVENEADSKLAWSTRNGDYVQVIGKPGMNEYFLQIKAFKISLVKYRPIVNYNDTTHHYLYAIYTTLDIRKTNAHKAKEKPVPSASTVFPQGACITPSVVPAEMSTKDKIFSILRDPAYRDIAHGVSLKLLRSALDINQYEIMKVITEHIYLGMIYTTVDDNHFKSSI</sequence>
<keyword evidence="3" id="KW-0227">DNA damage</keyword>
<reference evidence="10" key="2">
    <citation type="submission" date="2020-10" db="EMBL/GenBank/DDBJ databases">
        <authorList>
            <person name="Scholz U."/>
            <person name="Mascher M."/>
            <person name="Fiebig A."/>
        </authorList>
    </citation>
    <scope>NUCLEOTIDE SEQUENCE [LARGE SCALE GENOMIC DNA]</scope>
    <source>
        <strain evidence="10">cv. Morex</strain>
    </source>
</reference>
<name>A0A8I6WLS6_HORVV</name>
<feature type="domain" description="OB" evidence="8">
    <location>
        <begin position="70"/>
        <end position="141"/>
    </location>
</feature>
<keyword evidence="6" id="KW-0234">DNA repair</keyword>
<evidence type="ECO:0000256" key="7">
    <source>
        <dbReference type="ARBA" id="ARBA00023242"/>
    </source>
</evidence>
<evidence type="ECO:0000256" key="5">
    <source>
        <dbReference type="ARBA" id="ARBA00023172"/>
    </source>
</evidence>
<dbReference type="Pfam" id="PF01336">
    <property type="entry name" value="tRNA_anti-codon"/>
    <property type="match status" value="1"/>
</dbReference>
<evidence type="ECO:0000259" key="8">
    <source>
        <dbReference type="Pfam" id="PF01336"/>
    </source>
</evidence>
<dbReference type="InterPro" id="IPR036390">
    <property type="entry name" value="WH_DNA-bd_sf"/>
</dbReference>
<dbReference type="Pfam" id="PF08784">
    <property type="entry name" value="RPA_C"/>
    <property type="match status" value="1"/>
</dbReference>
<dbReference type="InterPro" id="IPR040260">
    <property type="entry name" value="RFA2-like"/>
</dbReference>
<dbReference type="GO" id="GO:0000724">
    <property type="term" value="P:double-strand break repair via homologous recombination"/>
    <property type="evidence" value="ECO:0000318"/>
    <property type="project" value="GO_Central"/>
</dbReference>
<reference evidence="11" key="1">
    <citation type="journal article" date="2012" name="Nature">
        <title>A physical, genetic and functional sequence assembly of the barley genome.</title>
        <authorList>
            <consortium name="The International Barley Genome Sequencing Consortium"/>
            <person name="Mayer K.F."/>
            <person name="Waugh R."/>
            <person name="Brown J.W."/>
            <person name="Schulman A."/>
            <person name="Langridge P."/>
            <person name="Platzer M."/>
            <person name="Fincher G.B."/>
            <person name="Muehlbauer G.J."/>
            <person name="Sato K."/>
            <person name="Close T.J."/>
            <person name="Wise R.P."/>
            <person name="Stein N."/>
        </authorList>
    </citation>
    <scope>NUCLEOTIDE SEQUENCE [LARGE SCALE GENOMIC DNA]</scope>
    <source>
        <strain evidence="11">cv. Morex</strain>
    </source>
</reference>
<comment type="similarity">
    <text evidence="2">Belongs to the replication factor A protein 2 family.</text>
</comment>
<keyword evidence="11" id="KW-1185">Reference proteome</keyword>
<dbReference type="GO" id="GO:0006260">
    <property type="term" value="P:DNA replication"/>
    <property type="evidence" value="ECO:0000318"/>
    <property type="project" value="GO_Central"/>
</dbReference>
<dbReference type="SUPFAM" id="SSF50249">
    <property type="entry name" value="Nucleic acid-binding proteins"/>
    <property type="match status" value="1"/>
</dbReference>
<dbReference type="InterPro" id="IPR004365">
    <property type="entry name" value="NA-bd_OB_tRNA"/>
</dbReference>
<dbReference type="InterPro" id="IPR014892">
    <property type="entry name" value="RPA_C"/>
</dbReference>